<dbReference type="SMART" id="SM00563">
    <property type="entry name" value="PlsC"/>
    <property type="match status" value="1"/>
</dbReference>
<protein>
    <submittedName>
        <fullName evidence="6">Glycerol acyltransferase</fullName>
    </submittedName>
</protein>
<keyword evidence="7" id="KW-1185">Reference proteome</keyword>
<accession>A0A139SSQ9</accession>
<dbReference type="EMBL" id="LSZO01000162">
    <property type="protein sequence ID" value="KXU37574.1"/>
    <property type="molecule type" value="Genomic_DNA"/>
</dbReference>
<dbReference type="AlphaFoldDB" id="A0A139SSQ9"/>
<dbReference type="Proteomes" id="UP000072660">
    <property type="component" value="Unassembled WGS sequence"/>
</dbReference>
<evidence type="ECO:0000313" key="6">
    <source>
        <dbReference type="EMBL" id="KXU37574.1"/>
    </source>
</evidence>
<name>A0A139SSQ9_9GAMM</name>
<feature type="domain" description="Phospholipid/glycerol acyltransferase" evidence="5">
    <location>
        <begin position="77"/>
        <end position="191"/>
    </location>
</feature>
<dbReference type="RefSeq" id="WP_068390576.1">
    <property type="nucleotide sequence ID" value="NZ_LSZO01000162.1"/>
</dbReference>
<evidence type="ECO:0000256" key="1">
    <source>
        <dbReference type="ARBA" id="ARBA00005189"/>
    </source>
</evidence>
<keyword evidence="4" id="KW-0472">Membrane</keyword>
<dbReference type="OrthoDB" id="9812274at2"/>
<evidence type="ECO:0000256" key="4">
    <source>
        <dbReference type="SAM" id="Phobius"/>
    </source>
</evidence>
<evidence type="ECO:0000313" key="7">
    <source>
        <dbReference type="Proteomes" id="UP000072660"/>
    </source>
</evidence>
<dbReference type="CDD" id="cd07989">
    <property type="entry name" value="LPLAT_AGPAT-like"/>
    <property type="match status" value="1"/>
</dbReference>
<evidence type="ECO:0000256" key="2">
    <source>
        <dbReference type="ARBA" id="ARBA00022679"/>
    </source>
</evidence>
<dbReference type="GO" id="GO:0003841">
    <property type="term" value="F:1-acylglycerol-3-phosphate O-acyltransferase activity"/>
    <property type="evidence" value="ECO:0007669"/>
    <property type="project" value="TreeGrafter"/>
</dbReference>
<proteinExistence type="predicted"/>
<keyword evidence="3 6" id="KW-0012">Acyltransferase</keyword>
<dbReference type="Pfam" id="PF01553">
    <property type="entry name" value="Acyltransferase"/>
    <property type="match status" value="1"/>
</dbReference>
<keyword evidence="2 6" id="KW-0808">Transferase</keyword>
<dbReference type="SUPFAM" id="SSF69593">
    <property type="entry name" value="Glycerol-3-phosphate (1)-acyltransferase"/>
    <property type="match status" value="1"/>
</dbReference>
<reference evidence="6 7" key="1">
    <citation type="submission" date="2016-02" db="EMBL/GenBank/DDBJ databases">
        <authorList>
            <person name="Wen L."/>
            <person name="He K."/>
            <person name="Yang H."/>
        </authorList>
    </citation>
    <scope>NUCLEOTIDE SEQUENCE [LARGE SCALE GENOMIC DNA]</scope>
    <source>
        <strain evidence="6 7">CV58</strain>
    </source>
</reference>
<organism evidence="6 7">
    <name type="scientific">Ventosimonas gracilis</name>
    <dbReference type="NCBI Taxonomy" id="1680762"/>
    <lineage>
        <taxon>Bacteria</taxon>
        <taxon>Pseudomonadati</taxon>
        <taxon>Pseudomonadota</taxon>
        <taxon>Gammaproteobacteria</taxon>
        <taxon>Pseudomonadales</taxon>
        <taxon>Ventosimonadaceae</taxon>
        <taxon>Ventosimonas</taxon>
    </lineage>
</organism>
<sequence length="242" mass="27109">MTAVQCIKMVLFYLVLSLSSLVWSLVGLVCTPFLGNFERRWHFVIQNWCRFAVFWAKYCVGLRYEIEGLENLPKQPCVVLAQHQSTWETFFLTTLFCPLAHVVKRELFKVPVFGWAIASFRPIAIDRSNPREALKQVAKMGKKRLQQGCWVLIFPEGTRMPPGQMGKFTRSGAALAAGGGQAVLPIAHNAGKFWPKEGWAKYPGTIRVRIGPPMYAEGEGPRAIAGLSARAEAWVQQAQQGL</sequence>
<gene>
    <name evidence="6" type="ORF">AXE65_02885</name>
</gene>
<dbReference type="PANTHER" id="PTHR10434">
    <property type="entry name" value="1-ACYL-SN-GLYCEROL-3-PHOSPHATE ACYLTRANSFERASE"/>
    <property type="match status" value="1"/>
</dbReference>
<evidence type="ECO:0000259" key="5">
    <source>
        <dbReference type="SMART" id="SM00563"/>
    </source>
</evidence>
<dbReference type="GO" id="GO:0006654">
    <property type="term" value="P:phosphatidic acid biosynthetic process"/>
    <property type="evidence" value="ECO:0007669"/>
    <property type="project" value="TreeGrafter"/>
</dbReference>
<keyword evidence="4" id="KW-1133">Transmembrane helix</keyword>
<comment type="caution">
    <text evidence="6">The sequence shown here is derived from an EMBL/GenBank/DDBJ whole genome shotgun (WGS) entry which is preliminary data.</text>
</comment>
<dbReference type="InterPro" id="IPR002123">
    <property type="entry name" value="Plipid/glycerol_acylTrfase"/>
</dbReference>
<comment type="pathway">
    <text evidence="1">Lipid metabolism.</text>
</comment>
<evidence type="ECO:0000256" key="3">
    <source>
        <dbReference type="ARBA" id="ARBA00023315"/>
    </source>
</evidence>
<dbReference type="PANTHER" id="PTHR10434:SF40">
    <property type="entry name" value="1-ACYL-SN-GLYCEROL-3-PHOSPHATE ACYLTRANSFERASE"/>
    <property type="match status" value="1"/>
</dbReference>
<feature type="transmembrane region" description="Helical" evidence="4">
    <location>
        <begin position="12"/>
        <end position="34"/>
    </location>
</feature>
<keyword evidence="4" id="KW-0812">Transmembrane</keyword>